<name>A0A6V7Q8D7_ANACO</name>
<evidence type="ECO:0000313" key="3">
    <source>
        <dbReference type="EMBL" id="CAD1839105.1"/>
    </source>
</evidence>
<dbReference type="SUPFAM" id="SSF47769">
    <property type="entry name" value="SAM/Pointed domain"/>
    <property type="match status" value="1"/>
</dbReference>
<evidence type="ECO:0000259" key="2">
    <source>
        <dbReference type="PROSITE" id="PS50105"/>
    </source>
</evidence>
<keyword evidence="1" id="KW-0677">Repeat</keyword>
<feature type="domain" description="SAM" evidence="2">
    <location>
        <begin position="210"/>
        <end position="269"/>
    </location>
</feature>
<reference evidence="3" key="1">
    <citation type="submission" date="2020-07" db="EMBL/GenBank/DDBJ databases">
        <authorList>
            <person name="Lin J."/>
        </authorList>
    </citation>
    <scope>NUCLEOTIDE SEQUENCE</scope>
</reference>
<dbReference type="CDD" id="cd09487">
    <property type="entry name" value="SAM_superfamily"/>
    <property type="match status" value="1"/>
</dbReference>
<dbReference type="PANTHER" id="PTHR10627:SF74">
    <property type="entry name" value="OS08G0526500 PROTEIN"/>
    <property type="match status" value="1"/>
</dbReference>
<dbReference type="Gene3D" id="1.10.150.50">
    <property type="entry name" value="Transcription Factor, Ets-1"/>
    <property type="match status" value="1"/>
</dbReference>
<evidence type="ECO:0000256" key="1">
    <source>
        <dbReference type="ARBA" id="ARBA00022737"/>
    </source>
</evidence>
<dbReference type="PANTHER" id="PTHR10627">
    <property type="entry name" value="SCP160"/>
    <property type="match status" value="1"/>
</dbReference>
<gene>
    <name evidence="3" type="ORF">CB5_LOCUS22316</name>
</gene>
<dbReference type="InterPro" id="IPR013761">
    <property type="entry name" value="SAM/pointed_sf"/>
</dbReference>
<dbReference type="InterPro" id="IPR001660">
    <property type="entry name" value="SAM"/>
</dbReference>
<dbReference type="AlphaFoldDB" id="A0A6V7Q8D7"/>
<dbReference type="FunFam" id="1.10.150.50:FF:000077">
    <property type="entry name" value="DDHD domain-containing 2"/>
    <property type="match status" value="1"/>
</dbReference>
<dbReference type="EMBL" id="LR862133">
    <property type="protein sequence ID" value="CAD1839105.1"/>
    <property type="molecule type" value="Genomic_DNA"/>
</dbReference>
<proteinExistence type="predicted"/>
<dbReference type="PROSITE" id="PS50105">
    <property type="entry name" value="SAM_DOMAIN"/>
    <property type="match status" value="1"/>
</dbReference>
<dbReference type="SMART" id="SM00454">
    <property type="entry name" value="SAM"/>
    <property type="match status" value="1"/>
</dbReference>
<accession>A0A6V7Q8D7</accession>
<sequence length="272" mass="30444">MYADHVASVRRDPSGIASMALPTTISPSRAPATPKEVLTAYWNNDHRVIKCNKWYHNVVKCKYDQPLIHLTLRTKTRVAISQNMGVGNVQSTSGRIQVAFWQRQTDGMWRRVLYEDDRRSQISKAGVSSEDLRLKLQRKDSQQAILNKLSGKVRPRSENTESLKPKPVAQCAKPVQKSDVPTIEAKISVLRKMSAPTTSGKQSQQKVQASVEGLLKSLGLEKYLVTFRAEEVDMTALRHLTDEDLKSLGIPMGPRKKILLAVNSKTKNDGNV</sequence>
<protein>
    <recommendedName>
        <fullName evidence="2">SAM domain-containing protein</fullName>
    </recommendedName>
</protein>
<dbReference type="Pfam" id="PF00536">
    <property type="entry name" value="SAM_1"/>
    <property type="match status" value="1"/>
</dbReference>
<organism evidence="3">
    <name type="scientific">Ananas comosus var. bracteatus</name>
    <name type="common">red pineapple</name>
    <dbReference type="NCBI Taxonomy" id="296719"/>
    <lineage>
        <taxon>Eukaryota</taxon>
        <taxon>Viridiplantae</taxon>
        <taxon>Streptophyta</taxon>
        <taxon>Embryophyta</taxon>
        <taxon>Tracheophyta</taxon>
        <taxon>Spermatophyta</taxon>
        <taxon>Magnoliopsida</taxon>
        <taxon>Liliopsida</taxon>
        <taxon>Poales</taxon>
        <taxon>Bromeliaceae</taxon>
        <taxon>Bromelioideae</taxon>
        <taxon>Ananas</taxon>
    </lineage>
</organism>